<keyword evidence="14" id="KW-1185">Reference proteome</keyword>
<evidence type="ECO:0000256" key="2">
    <source>
        <dbReference type="ARBA" id="ARBA00022448"/>
    </source>
</evidence>
<dbReference type="PANTHER" id="PTHR46157:SF4">
    <property type="entry name" value="K(+) EFFLUX ANTIPORTER 3, CHLOROPLASTIC"/>
    <property type="match status" value="1"/>
</dbReference>
<feature type="transmembrane region" description="Helical" evidence="10">
    <location>
        <begin position="12"/>
        <end position="37"/>
    </location>
</feature>
<keyword evidence="5 10" id="KW-0812">Transmembrane</keyword>
<feature type="transmembrane region" description="Helical" evidence="10">
    <location>
        <begin position="89"/>
        <end position="109"/>
    </location>
</feature>
<protein>
    <recommendedName>
        <fullName evidence="15">Potassium transporter</fullName>
    </recommendedName>
</protein>
<dbReference type="Pfam" id="PF02254">
    <property type="entry name" value="TrkA_N"/>
    <property type="match status" value="1"/>
</dbReference>
<evidence type="ECO:0000256" key="10">
    <source>
        <dbReference type="SAM" id="Phobius"/>
    </source>
</evidence>
<dbReference type="InterPro" id="IPR003148">
    <property type="entry name" value="RCK_N"/>
</dbReference>
<feature type="transmembrane region" description="Helical" evidence="10">
    <location>
        <begin position="115"/>
        <end position="137"/>
    </location>
</feature>
<feature type="transmembrane region" description="Helical" evidence="10">
    <location>
        <begin position="183"/>
        <end position="205"/>
    </location>
</feature>
<dbReference type="InterPro" id="IPR038770">
    <property type="entry name" value="Na+/solute_symporter_sf"/>
</dbReference>
<evidence type="ECO:0000256" key="9">
    <source>
        <dbReference type="ARBA" id="ARBA00023136"/>
    </source>
</evidence>
<keyword evidence="4" id="KW-0633">Potassium transport</keyword>
<dbReference type="GO" id="GO:1902600">
    <property type="term" value="P:proton transmembrane transport"/>
    <property type="evidence" value="ECO:0007669"/>
    <property type="project" value="InterPro"/>
</dbReference>
<feature type="domain" description="Cation/H+ exchanger transmembrane" evidence="11">
    <location>
        <begin position="16"/>
        <end position="375"/>
    </location>
</feature>
<evidence type="ECO:0000256" key="3">
    <source>
        <dbReference type="ARBA" id="ARBA00022449"/>
    </source>
</evidence>
<evidence type="ECO:0000313" key="13">
    <source>
        <dbReference type="EMBL" id="QIA65696.1"/>
    </source>
</evidence>
<evidence type="ECO:0000256" key="6">
    <source>
        <dbReference type="ARBA" id="ARBA00022958"/>
    </source>
</evidence>
<feature type="transmembrane region" description="Helical" evidence="10">
    <location>
        <begin position="273"/>
        <end position="292"/>
    </location>
</feature>
<feature type="domain" description="RCK N-terminal" evidence="12">
    <location>
        <begin position="406"/>
        <end position="516"/>
    </location>
</feature>
<dbReference type="KEGG" id="vas:GT360_19430"/>
<feature type="transmembrane region" description="Helical" evidence="10">
    <location>
        <begin position="157"/>
        <end position="177"/>
    </location>
</feature>
<evidence type="ECO:0000256" key="7">
    <source>
        <dbReference type="ARBA" id="ARBA00022989"/>
    </source>
</evidence>
<dbReference type="GO" id="GO:0006813">
    <property type="term" value="P:potassium ion transport"/>
    <property type="evidence" value="ECO:0007669"/>
    <property type="project" value="UniProtKB-KW"/>
</dbReference>
<evidence type="ECO:0008006" key="15">
    <source>
        <dbReference type="Google" id="ProtNLM"/>
    </source>
</evidence>
<gene>
    <name evidence="13" type="ORF">GT360_19430</name>
</gene>
<feature type="transmembrane region" description="Helical" evidence="10">
    <location>
        <begin position="57"/>
        <end position="77"/>
    </location>
</feature>
<evidence type="ECO:0000256" key="4">
    <source>
        <dbReference type="ARBA" id="ARBA00022538"/>
    </source>
</evidence>
<evidence type="ECO:0000259" key="11">
    <source>
        <dbReference type="Pfam" id="PF00999"/>
    </source>
</evidence>
<feature type="transmembrane region" description="Helical" evidence="10">
    <location>
        <begin position="298"/>
        <end position="319"/>
    </location>
</feature>
<sequence length="565" mass="61447">MENLNFLHFATMVMLTVTACIALSSFLKLGTIIGFIAAGVALGPHTPGLVATTDIDLLQQIADFGVVLFLFTIGLEVKPQDLWKMKKSLVVQGVGQVLITASVICTILYCLGFSWQLGLVFGLIFAQSSTAVVMTLLEERGEVNAAHGKNIFTNLMAQDLSIVPVMAIIPMLAHQQGTHQTGIILPLLTGISVVAAVIVIGRYLLPRSLDWAARERNKEGFVLCLFVALIATLWLVDEVGLSSTLGAFLLGMCLSNSQFRFTLESIVNPFKGLLMGLFFISVGMSVDPVAAGTHIDQVLILLVVIVLVKVVVFTLLAKLDQKSTGVAVKTAFALSQVGEFAFVLLGVATSIGLISAQQGAVGIVVVSVSMVLTPCLYGIGDRLEKRLIYKHAPEISLAPENKAPLVIVGLDEVGRLIAILAKRAQIPYIGVDINYDSIKKAKELGLNAHFGDIMFPSIRRKVGLSDANAAFVSLTHSESLRKVCLMMNQYPQLDVYARTNSRADEFFLREHGVEFVGATYIESTLLRGRQLLKNFGLPEDEVMNLIDELKSDLFEEEYLSFKQSR</sequence>
<dbReference type="GO" id="GO:0005886">
    <property type="term" value="C:plasma membrane"/>
    <property type="evidence" value="ECO:0007669"/>
    <property type="project" value="TreeGrafter"/>
</dbReference>
<dbReference type="Gene3D" id="3.40.50.720">
    <property type="entry name" value="NAD(P)-binding Rossmann-like Domain"/>
    <property type="match status" value="1"/>
</dbReference>
<dbReference type="Pfam" id="PF00999">
    <property type="entry name" value="Na_H_Exchanger"/>
    <property type="match status" value="1"/>
</dbReference>
<evidence type="ECO:0000256" key="8">
    <source>
        <dbReference type="ARBA" id="ARBA00023065"/>
    </source>
</evidence>
<evidence type="ECO:0000313" key="14">
    <source>
        <dbReference type="Proteomes" id="UP000464262"/>
    </source>
</evidence>
<evidence type="ECO:0000259" key="12">
    <source>
        <dbReference type="Pfam" id="PF02254"/>
    </source>
</evidence>
<organism evidence="13 14">
    <name type="scientific">Vibrio astriarenae</name>
    <dbReference type="NCBI Taxonomy" id="1481923"/>
    <lineage>
        <taxon>Bacteria</taxon>
        <taxon>Pseudomonadati</taxon>
        <taxon>Pseudomonadota</taxon>
        <taxon>Gammaproteobacteria</taxon>
        <taxon>Vibrionales</taxon>
        <taxon>Vibrionaceae</taxon>
        <taxon>Vibrio</taxon>
    </lineage>
</organism>
<comment type="subcellular location">
    <subcellularLocation>
        <location evidence="1">Membrane</location>
        <topology evidence="1">Multi-pass membrane protein</topology>
    </subcellularLocation>
</comment>
<name>A0A7Z2T7K6_9VIBR</name>
<dbReference type="GO" id="GO:0015297">
    <property type="term" value="F:antiporter activity"/>
    <property type="evidence" value="ECO:0007669"/>
    <property type="project" value="UniProtKB-KW"/>
</dbReference>
<keyword evidence="9 10" id="KW-0472">Membrane</keyword>
<feature type="transmembrane region" description="Helical" evidence="10">
    <location>
        <begin position="360"/>
        <end position="380"/>
    </location>
</feature>
<dbReference type="InterPro" id="IPR006153">
    <property type="entry name" value="Cation/H_exchanger_TM"/>
</dbReference>
<feature type="transmembrane region" description="Helical" evidence="10">
    <location>
        <begin position="331"/>
        <end position="354"/>
    </location>
</feature>
<dbReference type="Gene3D" id="1.20.1530.20">
    <property type="match status" value="1"/>
</dbReference>
<evidence type="ECO:0000256" key="5">
    <source>
        <dbReference type="ARBA" id="ARBA00022692"/>
    </source>
</evidence>
<dbReference type="PANTHER" id="PTHR46157">
    <property type="entry name" value="K(+) EFFLUX ANTIPORTER 3, CHLOROPLASTIC"/>
    <property type="match status" value="1"/>
</dbReference>
<reference evidence="13 14" key="1">
    <citation type="submission" date="2020-01" db="EMBL/GenBank/DDBJ databases">
        <title>Whole genome and functional gene identification of agarase of Vibrio HN897.</title>
        <authorList>
            <person name="Liu Y."/>
            <person name="Zhao Z."/>
        </authorList>
    </citation>
    <scope>NUCLEOTIDE SEQUENCE [LARGE SCALE GENOMIC DNA]</scope>
    <source>
        <strain evidence="13 14">HN897</strain>
    </source>
</reference>
<dbReference type="InterPro" id="IPR036291">
    <property type="entry name" value="NAD(P)-bd_dom_sf"/>
</dbReference>
<keyword evidence="3" id="KW-0050">Antiport</keyword>
<proteinExistence type="predicted"/>
<keyword evidence="7 10" id="KW-1133">Transmembrane helix</keyword>
<keyword evidence="8" id="KW-0406">Ion transport</keyword>
<dbReference type="EMBL" id="CP047476">
    <property type="protein sequence ID" value="QIA65696.1"/>
    <property type="molecule type" value="Genomic_DNA"/>
</dbReference>
<keyword evidence="2" id="KW-0813">Transport</keyword>
<feature type="transmembrane region" description="Helical" evidence="10">
    <location>
        <begin position="217"/>
        <end position="236"/>
    </location>
</feature>
<dbReference type="AlphaFoldDB" id="A0A7Z2T7K6"/>
<accession>A0A7Z2T7K6</accession>
<keyword evidence="6" id="KW-0630">Potassium</keyword>
<dbReference type="Proteomes" id="UP000464262">
    <property type="component" value="Chromosome 2"/>
</dbReference>
<dbReference type="SUPFAM" id="SSF51735">
    <property type="entry name" value="NAD(P)-binding Rossmann-fold domains"/>
    <property type="match status" value="1"/>
</dbReference>
<evidence type="ECO:0000256" key="1">
    <source>
        <dbReference type="ARBA" id="ARBA00004141"/>
    </source>
</evidence>
<dbReference type="RefSeq" id="WP_164650593.1">
    <property type="nucleotide sequence ID" value="NZ_CP047476.1"/>
</dbReference>